<comment type="caution">
    <text evidence="1">The sequence shown here is derived from an EMBL/GenBank/DDBJ whole genome shotgun (WGS) entry which is preliminary data.</text>
</comment>
<dbReference type="STRING" id="1873176.BFN67_04785"/>
<organism evidence="1 2">
    <name type="scientific">Manganibacter manganicus</name>
    <dbReference type="NCBI Taxonomy" id="1873176"/>
    <lineage>
        <taxon>Bacteria</taxon>
        <taxon>Pseudomonadati</taxon>
        <taxon>Pseudomonadota</taxon>
        <taxon>Alphaproteobacteria</taxon>
        <taxon>Hyphomicrobiales</taxon>
        <taxon>Phyllobacteriaceae</taxon>
        <taxon>Manganibacter</taxon>
    </lineage>
</organism>
<dbReference type="AlphaFoldDB" id="A0A1V8RP65"/>
<keyword evidence="2" id="KW-1185">Reference proteome</keyword>
<sequence length="285" mass="31947">MNQELLNAYRWQRRHYVGNVYPRNRDRLTWNPASEALKAARADVANGKARYPQSSGYGPAYKERGSKHMRWIEKPSTCGLRFVGYADKIAGLNHSGYYVDNDQNEIVRGVVFQMPGRNGHARFIAGYEDWNNGKADSDGPVSLDFGEVISEFVGSYGDDNAGTRDAARAADQIAEWVAESERNYHAAWQAGNRFAELGEEIAETKTAILDLIPEIRKAGAMLDTFPHAHKILHQTLCSRLADIRKARKERRALSEGDYIDEWIPGWNSRDLDLVAAFNNAAGITA</sequence>
<reference evidence="1 2" key="1">
    <citation type="journal article" date="2016" name="Int. J. Syst. Evol. Microbiol.">
        <title>Pseudaminobacter manganicus sp. nov., isolated from sludge of a manganese mine.</title>
        <authorList>
            <person name="Li J."/>
            <person name="Huang J."/>
            <person name="Liao S."/>
            <person name="Wang G."/>
        </authorList>
    </citation>
    <scope>NUCLEOTIDE SEQUENCE [LARGE SCALE GENOMIC DNA]</scope>
    <source>
        <strain evidence="1 2">JH-7</strain>
    </source>
</reference>
<protein>
    <submittedName>
        <fullName evidence="1">Uncharacterized protein</fullName>
    </submittedName>
</protein>
<dbReference type="EMBL" id="MDET01000023">
    <property type="protein sequence ID" value="OQM74934.1"/>
    <property type="molecule type" value="Genomic_DNA"/>
</dbReference>
<evidence type="ECO:0000313" key="2">
    <source>
        <dbReference type="Proteomes" id="UP000191905"/>
    </source>
</evidence>
<name>A0A1V8RP65_9HYPH</name>
<dbReference type="OrthoDB" id="8220556at2"/>
<gene>
    <name evidence="1" type="ORF">BFN67_04785</name>
</gene>
<accession>A0A1V8RP65</accession>
<dbReference type="RefSeq" id="WP_080920472.1">
    <property type="nucleotide sequence ID" value="NZ_MDET01000023.1"/>
</dbReference>
<proteinExistence type="predicted"/>
<evidence type="ECO:0000313" key="1">
    <source>
        <dbReference type="EMBL" id="OQM74934.1"/>
    </source>
</evidence>
<dbReference type="Proteomes" id="UP000191905">
    <property type="component" value="Unassembled WGS sequence"/>
</dbReference>